<reference evidence="3" key="1">
    <citation type="submission" date="2023-10" db="EMBL/GenBank/DDBJ databases">
        <title>Chromosome-level genome of the transformable northern wattle, Acacia crassicarpa.</title>
        <authorList>
            <person name="Massaro I."/>
            <person name="Sinha N.R."/>
            <person name="Poethig S."/>
            <person name="Leichty A.R."/>
        </authorList>
    </citation>
    <scope>NUCLEOTIDE SEQUENCE</scope>
    <source>
        <strain evidence="3">Acra3RX</strain>
        <tissue evidence="3">Leaf</tissue>
    </source>
</reference>
<keyword evidence="4" id="KW-1185">Reference proteome</keyword>
<evidence type="ECO:0000313" key="3">
    <source>
        <dbReference type="EMBL" id="KAK4271274.1"/>
    </source>
</evidence>
<organism evidence="3 4">
    <name type="scientific">Acacia crassicarpa</name>
    <name type="common">northern wattle</name>
    <dbReference type="NCBI Taxonomy" id="499986"/>
    <lineage>
        <taxon>Eukaryota</taxon>
        <taxon>Viridiplantae</taxon>
        <taxon>Streptophyta</taxon>
        <taxon>Embryophyta</taxon>
        <taxon>Tracheophyta</taxon>
        <taxon>Spermatophyta</taxon>
        <taxon>Magnoliopsida</taxon>
        <taxon>eudicotyledons</taxon>
        <taxon>Gunneridae</taxon>
        <taxon>Pentapetalae</taxon>
        <taxon>rosids</taxon>
        <taxon>fabids</taxon>
        <taxon>Fabales</taxon>
        <taxon>Fabaceae</taxon>
        <taxon>Caesalpinioideae</taxon>
        <taxon>mimosoid clade</taxon>
        <taxon>Acacieae</taxon>
        <taxon>Acacia</taxon>
    </lineage>
</organism>
<comment type="similarity">
    <text evidence="1">Belongs to the UDP-glycosyltransferase family.</text>
</comment>
<dbReference type="GO" id="GO:0080043">
    <property type="term" value="F:quercetin 3-O-glucosyltransferase activity"/>
    <property type="evidence" value="ECO:0007669"/>
    <property type="project" value="TreeGrafter"/>
</dbReference>
<protein>
    <recommendedName>
        <fullName evidence="5">UDP-glycosyltransferase</fullName>
    </recommendedName>
</protein>
<comment type="caution">
    <text evidence="3">The sequence shown here is derived from an EMBL/GenBank/DDBJ whole genome shotgun (WGS) entry which is preliminary data.</text>
</comment>
<evidence type="ECO:0000313" key="4">
    <source>
        <dbReference type="Proteomes" id="UP001293593"/>
    </source>
</evidence>
<dbReference type="Pfam" id="PF00201">
    <property type="entry name" value="UDPGT"/>
    <property type="match status" value="1"/>
</dbReference>
<accession>A0AAE1JNK5</accession>
<dbReference type="PANTHER" id="PTHR11926:SF1188">
    <property type="entry name" value="FAMILY PROTEIN, PUTATIVE-RELATED"/>
    <property type="match status" value="1"/>
</dbReference>
<dbReference type="EMBL" id="JAWXYG010000005">
    <property type="protein sequence ID" value="KAK4271274.1"/>
    <property type="molecule type" value="Genomic_DNA"/>
</dbReference>
<dbReference type="CDD" id="cd03784">
    <property type="entry name" value="GT1_Gtf-like"/>
    <property type="match status" value="1"/>
</dbReference>
<sequence>MSAEQMHEFAWGIANSKKTFLWIIRSDLVNGGSVILSPKFLSEIKDRGLIASWCEQEKVLNHPSVGGFLTHYGWNSMTESLCVGIPMACWPFIGDQRTNCRYACAEWGIKIEIDNNVQREIHCT</sequence>
<name>A0AAE1JNK5_9FABA</name>
<dbReference type="InterPro" id="IPR002213">
    <property type="entry name" value="UDP_glucos_trans"/>
</dbReference>
<dbReference type="PANTHER" id="PTHR11926">
    <property type="entry name" value="GLUCOSYL/GLUCURONOSYL TRANSFERASES"/>
    <property type="match status" value="1"/>
</dbReference>
<dbReference type="AlphaFoldDB" id="A0AAE1JNK5"/>
<dbReference type="Gene3D" id="3.40.50.2000">
    <property type="entry name" value="Glycogen Phosphorylase B"/>
    <property type="match status" value="1"/>
</dbReference>
<keyword evidence="2" id="KW-0808">Transferase</keyword>
<evidence type="ECO:0000256" key="2">
    <source>
        <dbReference type="ARBA" id="ARBA00022679"/>
    </source>
</evidence>
<gene>
    <name evidence="3" type="ORF">QN277_019989</name>
</gene>
<proteinExistence type="inferred from homology"/>
<dbReference type="GO" id="GO:0080044">
    <property type="term" value="F:quercetin 7-O-glucosyltransferase activity"/>
    <property type="evidence" value="ECO:0007669"/>
    <property type="project" value="TreeGrafter"/>
</dbReference>
<evidence type="ECO:0000256" key="1">
    <source>
        <dbReference type="ARBA" id="ARBA00009995"/>
    </source>
</evidence>
<evidence type="ECO:0008006" key="5">
    <source>
        <dbReference type="Google" id="ProtNLM"/>
    </source>
</evidence>
<dbReference type="SUPFAM" id="SSF53756">
    <property type="entry name" value="UDP-Glycosyltransferase/glycogen phosphorylase"/>
    <property type="match status" value="1"/>
</dbReference>
<dbReference type="Proteomes" id="UP001293593">
    <property type="component" value="Unassembled WGS sequence"/>
</dbReference>